<reference evidence="2 3" key="1">
    <citation type="submission" date="2024-04" db="EMBL/GenBank/DDBJ databases">
        <title>Phyllosticta paracitricarpa is synonymous to the EU quarantine fungus P. citricarpa based on phylogenomic analyses.</title>
        <authorList>
            <consortium name="Lawrence Berkeley National Laboratory"/>
            <person name="Van Ingen-Buijs V.A."/>
            <person name="Van Westerhoven A.C."/>
            <person name="Haridas S."/>
            <person name="Skiadas P."/>
            <person name="Martin F."/>
            <person name="Groenewald J.Z."/>
            <person name="Crous P.W."/>
            <person name="Seidl M.F."/>
        </authorList>
    </citation>
    <scope>NUCLEOTIDE SEQUENCE [LARGE SCALE GENOMIC DNA]</scope>
    <source>
        <strain evidence="2 3">CBS 123374</strain>
    </source>
</reference>
<protein>
    <recommendedName>
        <fullName evidence="4">Secreted protein</fullName>
    </recommendedName>
</protein>
<feature type="region of interest" description="Disordered" evidence="1">
    <location>
        <begin position="21"/>
        <end position="54"/>
    </location>
</feature>
<sequence length="98" mass="10633">MTMHSESIVALAALLIAQPPCGSKRRGLSIKSHGESHGERQFPSHEKSSLSFQTHSSIHFGPSSVEREVDICLAKSSSACRISNVCAICLRDGENKRL</sequence>
<evidence type="ECO:0008006" key="4">
    <source>
        <dbReference type="Google" id="ProtNLM"/>
    </source>
</evidence>
<dbReference type="EMBL" id="JBBWRZ010000001">
    <property type="protein sequence ID" value="KAK8247215.1"/>
    <property type="molecule type" value="Genomic_DNA"/>
</dbReference>
<keyword evidence="3" id="KW-1185">Reference proteome</keyword>
<feature type="compositionally biased region" description="Basic and acidic residues" evidence="1">
    <location>
        <begin position="32"/>
        <end position="48"/>
    </location>
</feature>
<comment type="caution">
    <text evidence="2">The sequence shown here is derived from an EMBL/GenBank/DDBJ whole genome shotgun (WGS) entry which is preliminary data.</text>
</comment>
<evidence type="ECO:0000313" key="2">
    <source>
        <dbReference type="EMBL" id="KAK8247215.1"/>
    </source>
</evidence>
<accession>A0ABR1Z472</accession>
<gene>
    <name evidence="2" type="ORF">HDK90DRAFT_36170</name>
</gene>
<evidence type="ECO:0000313" key="3">
    <source>
        <dbReference type="Proteomes" id="UP001492380"/>
    </source>
</evidence>
<dbReference type="Proteomes" id="UP001492380">
    <property type="component" value="Unassembled WGS sequence"/>
</dbReference>
<organism evidence="2 3">
    <name type="scientific">Phyllosticta capitalensis</name>
    <dbReference type="NCBI Taxonomy" id="121624"/>
    <lineage>
        <taxon>Eukaryota</taxon>
        <taxon>Fungi</taxon>
        <taxon>Dikarya</taxon>
        <taxon>Ascomycota</taxon>
        <taxon>Pezizomycotina</taxon>
        <taxon>Dothideomycetes</taxon>
        <taxon>Dothideomycetes incertae sedis</taxon>
        <taxon>Botryosphaeriales</taxon>
        <taxon>Phyllostictaceae</taxon>
        <taxon>Phyllosticta</taxon>
    </lineage>
</organism>
<name>A0ABR1Z472_9PEZI</name>
<proteinExistence type="predicted"/>
<evidence type="ECO:0000256" key="1">
    <source>
        <dbReference type="SAM" id="MobiDB-lite"/>
    </source>
</evidence>